<evidence type="ECO:0000313" key="2">
    <source>
        <dbReference type="EMBL" id="MBD8026896.1"/>
    </source>
</evidence>
<evidence type="ECO:0000313" key="3">
    <source>
        <dbReference type="Proteomes" id="UP000640930"/>
    </source>
</evidence>
<evidence type="ECO:0008006" key="4">
    <source>
        <dbReference type="Google" id="ProtNLM"/>
    </source>
</evidence>
<feature type="transmembrane region" description="Helical" evidence="1">
    <location>
        <begin position="6"/>
        <end position="29"/>
    </location>
</feature>
<organism evidence="2 3">
    <name type="scientific">Ureibacillus galli</name>
    <dbReference type="NCBI Taxonomy" id="2762222"/>
    <lineage>
        <taxon>Bacteria</taxon>
        <taxon>Bacillati</taxon>
        <taxon>Bacillota</taxon>
        <taxon>Bacilli</taxon>
        <taxon>Bacillales</taxon>
        <taxon>Caryophanaceae</taxon>
        <taxon>Ureibacillus</taxon>
    </lineage>
</organism>
<comment type="caution">
    <text evidence="2">The sequence shown here is derived from an EMBL/GenBank/DDBJ whole genome shotgun (WGS) entry which is preliminary data.</text>
</comment>
<keyword evidence="1" id="KW-0812">Transmembrane</keyword>
<protein>
    <recommendedName>
        <fullName evidence="4">DUF2382 domain-containing protein</fullName>
    </recommendedName>
</protein>
<gene>
    <name evidence="2" type="ORF">H9636_09510</name>
</gene>
<proteinExistence type="predicted"/>
<dbReference type="RefSeq" id="WP_191707382.1">
    <property type="nucleotide sequence ID" value="NZ_JACSQA010000012.1"/>
</dbReference>
<dbReference type="EMBL" id="JACSQA010000012">
    <property type="protein sequence ID" value="MBD8026896.1"/>
    <property type="molecule type" value="Genomic_DNA"/>
</dbReference>
<keyword evidence="1" id="KW-1133">Transmembrane helix</keyword>
<dbReference type="Proteomes" id="UP000640930">
    <property type="component" value="Unassembled WGS sequence"/>
</dbReference>
<sequence>MDAQIWLILSIVGYSLGGLLLIVAIIMFYKMGILSIYNDLTGKTAERKIREIRESTENAHRNYSRVTQYDPVSTNNPVTRGDKQQQVNIPTAKTSTAQEVFVGDETELLVEETTLLASNALPIPIEETTVLGAQYGTTALHDGGTTVLDEGITKLNNATEDIHEEFVLEKEVITVHTNETIGGVEERGRKEAN</sequence>
<keyword evidence="3" id="KW-1185">Reference proteome</keyword>
<reference evidence="2 3" key="1">
    <citation type="submission" date="2020-08" db="EMBL/GenBank/DDBJ databases">
        <title>A Genomic Blueprint of the Chicken Gut Microbiome.</title>
        <authorList>
            <person name="Gilroy R."/>
            <person name="Ravi A."/>
            <person name="Getino M."/>
            <person name="Pursley I."/>
            <person name="Horton D.L."/>
            <person name="Alikhan N.-F."/>
            <person name="Baker D."/>
            <person name="Gharbi K."/>
            <person name="Hall N."/>
            <person name="Watson M."/>
            <person name="Adriaenssens E.M."/>
            <person name="Foster-Nyarko E."/>
            <person name="Jarju S."/>
            <person name="Secka A."/>
            <person name="Antonio M."/>
            <person name="Oren A."/>
            <person name="Chaudhuri R."/>
            <person name="La Ragione R.M."/>
            <person name="Hildebrand F."/>
            <person name="Pallen M.J."/>
        </authorList>
    </citation>
    <scope>NUCLEOTIDE SEQUENCE [LARGE SCALE GENOMIC DNA]</scope>
    <source>
        <strain evidence="2 3">Re31</strain>
    </source>
</reference>
<accession>A0ABR8XCD5</accession>
<keyword evidence="1" id="KW-0472">Membrane</keyword>
<evidence type="ECO:0000256" key="1">
    <source>
        <dbReference type="SAM" id="Phobius"/>
    </source>
</evidence>
<name>A0ABR8XCD5_9BACL</name>